<sequence length="61" mass="7166">MDTLARLRKAQGHNVAQVEKRGYLAVWWHPLSFRPYLRVQSLPLRASLHATALGFLEFFDW</sequence>
<name>A0A9W9PCH2_PENCI</name>
<proteinExistence type="predicted"/>
<dbReference type="EMBL" id="JAPQKT010000002">
    <property type="protein sequence ID" value="KAJ5240372.1"/>
    <property type="molecule type" value="Genomic_DNA"/>
</dbReference>
<keyword evidence="2" id="KW-1185">Reference proteome</keyword>
<evidence type="ECO:0000313" key="2">
    <source>
        <dbReference type="Proteomes" id="UP001147733"/>
    </source>
</evidence>
<reference evidence="1" key="2">
    <citation type="journal article" date="2023" name="IMA Fungus">
        <title>Comparative genomic study of the Penicillium genus elucidates a diverse pangenome and 15 lateral gene transfer events.</title>
        <authorList>
            <person name="Petersen C."/>
            <person name="Sorensen T."/>
            <person name="Nielsen M.R."/>
            <person name="Sondergaard T.E."/>
            <person name="Sorensen J.L."/>
            <person name="Fitzpatrick D.A."/>
            <person name="Frisvad J.C."/>
            <person name="Nielsen K.L."/>
        </authorList>
    </citation>
    <scope>NUCLEOTIDE SEQUENCE</scope>
    <source>
        <strain evidence="1">IBT 23319</strain>
    </source>
</reference>
<reference evidence="1" key="1">
    <citation type="submission" date="2022-11" db="EMBL/GenBank/DDBJ databases">
        <authorList>
            <person name="Petersen C."/>
        </authorList>
    </citation>
    <scope>NUCLEOTIDE SEQUENCE</scope>
    <source>
        <strain evidence="1">IBT 23319</strain>
    </source>
</reference>
<comment type="caution">
    <text evidence="1">The sequence shown here is derived from an EMBL/GenBank/DDBJ whole genome shotgun (WGS) entry which is preliminary data.</text>
</comment>
<protein>
    <submittedName>
        <fullName evidence="1">Uncharacterized protein</fullName>
    </submittedName>
</protein>
<dbReference type="Proteomes" id="UP001147733">
    <property type="component" value="Unassembled WGS sequence"/>
</dbReference>
<dbReference type="RefSeq" id="XP_056503377.1">
    <property type="nucleotide sequence ID" value="XM_056640883.1"/>
</dbReference>
<dbReference type="GeneID" id="81380050"/>
<accession>A0A9W9PCH2</accession>
<gene>
    <name evidence="1" type="ORF">N7469_001963</name>
</gene>
<dbReference type="AlphaFoldDB" id="A0A9W9PCH2"/>
<organism evidence="1 2">
    <name type="scientific">Penicillium citrinum</name>
    <dbReference type="NCBI Taxonomy" id="5077"/>
    <lineage>
        <taxon>Eukaryota</taxon>
        <taxon>Fungi</taxon>
        <taxon>Dikarya</taxon>
        <taxon>Ascomycota</taxon>
        <taxon>Pezizomycotina</taxon>
        <taxon>Eurotiomycetes</taxon>
        <taxon>Eurotiomycetidae</taxon>
        <taxon>Eurotiales</taxon>
        <taxon>Aspergillaceae</taxon>
        <taxon>Penicillium</taxon>
    </lineage>
</organism>
<evidence type="ECO:0000313" key="1">
    <source>
        <dbReference type="EMBL" id="KAJ5240372.1"/>
    </source>
</evidence>